<reference evidence="1" key="1">
    <citation type="journal article" date="2023" name="Insect Mol. Biol.">
        <title>Genome sequencing provides insights into the evolution of gene families encoding plant cell wall-degrading enzymes in longhorned beetles.</title>
        <authorList>
            <person name="Shin N.R."/>
            <person name="Okamura Y."/>
            <person name="Kirsch R."/>
            <person name="Pauchet Y."/>
        </authorList>
    </citation>
    <scope>NUCLEOTIDE SEQUENCE</scope>
    <source>
        <strain evidence="1">AMC_N1</strain>
    </source>
</reference>
<evidence type="ECO:0000313" key="1">
    <source>
        <dbReference type="EMBL" id="KAJ8961243.1"/>
    </source>
</evidence>
<accession>A0AAV8ZCG2</accession>
<comment type="caution">
    <text evidence="1">The sequence shown here is derived from an EMBL/GenBank/DDBJ whole genome shotgun (WGS) entry which is preliminary data.</text>
</comment>
<keyword evidence="2" id="KW-1185">Reference proteome</keyword>
<dbReference type="EMBL" id="JAPWTK010000006">
    <property type="protein sequence ID" value="KAJ8961243.1"/>
    <property type="molecule type" value="Genomic_DNA"/>
</dbReference>
<dbReference type="AlphaFoldDB" id="A0AAV8ZCG2"/>
<proteinExistence type="predicted"/>
<gene>
    <name evidence="1" type="ORF">NQ318_008926</name>
</gene>
<sequence length="122" mass="14223">MDAIISENTLPMKKCFGQKLFTDLDLKDDLQAVKHNSCPLKEFASPRKKVTSRHWLPGPIYYLFMIIERHKNNDSLIKRTRPSERIPTWKDPVEIRHLTRSEYLDTLKWETSMIVKAPVAGG</sequence>
<evidence type="ECO:0000313" key="2">
    <source>
        <dbReference type="Proteomes" id="UP001162162"/>
    </source>
</evidence>
<organism evidence="1 2">
    <name type="scientific">Aromia moschata</name>
    <dbReference type="NCBI Taxonomy" id="1265417"/>
    <lineage>
        <taxon>Eukaryota</taxon>
        <taxon>Metazoa</taxon>
        <taxon>Ecdysozoa</taxon>
        <taxon>Arthropoda</taxon>
        <taxon>Hexapoda</taxon>
        <taxon>Insecta</taxon>
        <taxon>Pterygota</taxon>
        <taxon>Neoptera</taxon>
        <taxon>Endopterygota</taxon>
        <taxon>Coleoptera</taxon>
        <taxon>Polyphaga</taxon>
        <taxon>Cucujiformia</taxon>
        <taxon>Chrysomeloidea</taxon>
        <taxon>Cerambycidae</taxon>
        <taxon>Cerambycinae</taxon>
        <taxon>Callichromatini</taxon>
        <taxon>Aromia</taxon>
    </lineage>
</organism>
<name>A0AAV8ZCG2_9CUCU</name>
<protein>
    <submittedName>
        <fullName evidence="1">Uncharacterized protein</fullName>
    </submittedName>
</protein>
<dbReference type="Proteomes" id="UP001162162">
    <property type="component" value="Unassembled WGS sequence"/>
</dbReference>